<sequence length="64" mass="7492">MIIISAVVVVVVVVALQEYSFIRHLGIFLLIPIDFIRFDELNRMKNISCFALYNSNCRNERMNE</sequence>
<keyword evidence="2" id="KW-1185">Reference proteome</keyword>
<dbReference type="EMBL" id="ASGP02000004">
    <property type="protein sequence ID" value="KAH9512038.1"/>
    <property type="molecule type" value="Genomic_DNA"/>
</dbReference>
<dbReference type="Proteomes" id="UP000790347">
    <property type="component" value="Unassembled WGS sequence"/>
</dbReference>
<reference evidence="1" key="1">
    <citation type="submission" date="2013-05" db="EMBL/GenBank/DDBJ databases">
        <authorList>
            <person name="Yim A.K.Y."/>
            <person name="Chan T.F."/>
            <person name="Ji K.M."/>
            <person name="Liu X.Y."/>
            <person name="Zhou J.W."/>
            <person name="Li R.Q."/>
            <person name="Yang K.Y."/>
            <person name="Li J."/>
            <person name="Li M."/>
            <person name="Law P.T.W."/>
            <person name="Wu Y.L."/>
            <person name="Cai Z.L."/>
            <person name="Qin H."/>
            <person name="Bao Y."/>
            <person name="Leung R.K.K."/>
            <person name="Ng P.K.S."/>
            <person name="Zou J."/>
            <person name="Zhong X.J."/>
            <person name="Ran P.X."/>
            <person name="Zhong N.S."/>
            <person name="Liu Z.G."/>
            <person name="Tsui S.K.W."/>
        </authorList>
    </citation>
    <scope>NUCLEOTIDE SEQUENCE</scope>
    <source>
        <strain evidence="1">Derf</strain>
        <tissue evidence="1">Whole organism</tissue>
    </source>
</reference>
<protein>
    <submittedName>
        <fullName evidence="1">Uncharacterized protein</fullName>
    </submittedName>
</protein>
<dbReference type="AlphaFoldDB" id="A0A922HZ07"/>
<evidence type="ECO:0000313" key="1">
    <source>
        <dbReference type="EMBL" id="KAH9512038.1"/>
    </source>
</evidence>
<proteinExistence type="predicted"/>
<name>A0A922HZ07_DERFA</name>
<reference evidence="1" key="2">
    <citation type="journal article" date="2022" name="Res Sq">
        <title>Comparative Genomics Reveals Insights into the Divergent Evolution of Astigmatic Mites and Household Pest Adaptations.</title>
        <authorList>
            <person name="Xiong Q."/>
            <person name="Wan A.T.-Y."/>
            <person name="Liu X.-Y."/>
            <person name="Fung C.S.-H."/>
            <person name="Xiao X."/>
            <person name="Malainual N."/>
            <person name="Hou J."/>
            <person name="Wang L."/>
            <person name="Wang M."/>
            <person name="Yang K."/>
            <person name="Cui Y."/>
            <person name="Leung E."/>
            <person name="Nong W."/>
            <person name="Shin S.-K."/>
            <person name="Au S."/>
            <person name="Jeong K.Y."/>
            <person name="Chew F.T."/>
            <person name="Hui J."/>
            <person name="Leung T.F."/>
            <person name="Tungtrongchitr A."/>
            <person name="Zhong N."/>
            <person name="Liu Z."/>
            <person name="Tsui S."/>
        </authorList>
    </citation>
    <scope>NUCLEOTIDE SEQUENCE</scope>
    <source>
        <strain evidence="1">Derf</strain>
        <tissue evidence="1">Whole organism</tissue>
    </source>
</reference>
<evidence type="ECO:0000313" key="2">
    <source>
        <dbReference type="Proteomes" id="UP000790347"/>
    </source>
</evidence>
<gene>
    <name evidence="1" type="ORF">DERF_010452</name>
</gene>
<comment type="caution">
    <text evidence="1">The sequence shown here is derived from an EMBL/GenBank/DDBJ whole genome shotgun (WGS) entry which is preliminary data.</text>
</comment>
<organism evidence="1 2">
    <name type="scientific">Dermatophagoides farinae</name>
    <name type="common">American house dust mite</name>
    <dbReference type="NCBI Taxonomy" id="6954"/>
    <lineage>
        <taxon>Eukaryota</taxon>
        <taxon>Metazoa</taxon>
        <taxon>Ecdysozoa</taxon>
        <taxon>Arthropoda</taxon>
        <taxon>Chelicerata</taxon>
        <taxon>Arachnida</taxon>
        <taxon>Acari</taxon>
        <taxon>Acariformes</taxon>
        <taxon>Sarcoptiformes</taxon>
        <taxon>Astigmata</taxon>
        <taxon>Psoroptidia</taxon>
        <taxon>Analgoidea</taxon>
        <taxon>Pyroglyphidae</taxon>
        <taxon>Dermatophagoidinae</taxon>
        <taxon>Dermatophagoides</taxon>
    </lineage>
</organism>
<accession>A0A922HZ07</accession>